<keyword evidence="3" id="KW-1185">Reference proteome</keyword>
<sequence>MGTIAKGEATSYEALQVFVHAALPLLPLAYPERHFFAPVCDRIAVMPVALEYKQPFGDASMQSPTSRGEQEQQKDGTPRSGSEFGVNHARGPSRVDLAGSTIDPLHPVPRTNGTTPESELIQLPTAAEPQSLTGISAVSEIQLRDEIHPNHAVVLGRRRTHDRFDDGVLSATSLLYPVVHATSSLLFDVRPMHNTTLPDAMSIPTEWRDRVTGDGYLLVAPSRRTRSYWPCFYDSVIADMVAFLLDRSNSYQSRHSHPVFFHRLTRSTGSSGIDSKLLDALCGGETCGLKHITPEQYLRLDQEDRLHELVGLYHVLVTNEGDTGHGITKKELGYIGSYSSTRSVIDYSLSMLGSLSAHDFAKTSFMDFLEKAHATAFEGRVMCFPRIPHPFSTDVSFSLSTSAFSRVYSLGDPEIDSLFDLSGELDWHFVASPNACHFSPVASMGLNTAITIKEGALLLFIGMSTDEGIRLVAPGRFVLSSSHLLDEEDVAGVLLLAGDRMIMRPGSPYCVFTLEPTILRGSNFYCAATMERTYWDASSHSAPLARRHCEITRSIYG</sequence>
<dbReference type="EMBL" id="JAYKXP010000186">
    <property type="protein sequence ID" value="KAK7020591.1"/>
    <property type="molecule type" value="Genomic_DNA"/>
</dbReference>
<comment type="caution">
    <text evidence="2">The sequence shown here is derived from an EMBL/GenBank/DDBJ whole genome shotgun (WGS) entry which is preliminary data.</text>
</comment>
<protein>
    <submittedName>
        <fullName evidence="2">Uncharacterized protein</fullName>
    </submittedName>
</protein>
<accession>A0AAW0B4R2</accession>
<feature type="compositionally biased region" description="Basic and acidic residues" evidence="1">
    <location>
        <begin position="68"/>
        <end position="77"/>
    </location>
</feature>
<gene>
    <name evidence="2" type="ORF">VNI00_017720</name>
</gene>
<evidence type="ECO:0000256" key="1">
    <source>
        <dbReference type="SAM" id="MobiDB-lite"/>
    </source>
</evidence>
<name>A0AAW0B4R2_9AGAR</name>
<reference evidence="2 3" key="1">
    <citation type="submission" date="2024-01" db="EMBL/GenBank/DDBJ databases">
        <title>A draft genome for a cacao thread blight-causing isolate of Paramarasmius palmivorus.</title>
        <authorList>
            <person name="Baruah I.K."/>
            <person name="Bukari Y."/>
            <person name="Amoako-Attah I."/>
            <person name="Meinhardt L.W."/>
            <person name="Bailey B.A."/>
            <person name="Cohen S.P."/>
        </authorList>
    </citation>
    <scope>NUCLEOTIDE SEQUENCE [LARGE SCALE GENOMIC DNA]</scope>
    <source>
        <strain evidence="2 3">GH-12</strain>
    </source>
</reference>
<organism evidence="2 3">
    <name type="scientific">Paramarasmius palmivorus</name>
    <dbReference type="NCBI Taxonomy" id="297713"/>
    <lineage>
        <taxon>Eukaryota</taxon>
        <taxon>Fungi</taxon>
        <taxon>Dikarya</taxon>
        <taxon>Basidiomycota</taxon>
        <taxon>Agaricomycotina</taxon>
        <taxon>Agaricomycetes</taxon>
        <taxon>Agaricomycetidae</taxon>
        <taxon>Agaricales</taxon>
        <taxon>Marasmiineae</taxon>
        <taxon>Marasmiaceae</taxon>
        <taxon>Paramarasmius</taxon>
    </lineage>
</organism>
<evidence type="ECO:0000313" key="2">
    <source>
        <dbReference type="EMBL" id="KAK7020591.1"/>
    </source>
</evidence>
<evidence type="ECO:0000313" key="3">
    <source>
        <dbReference type="Proteomes" id="UP001383192"/>
    </source>
</evidence>
<proteinExistence type="predicted"/>
<feature type="region of interest" description="Disordered" evidence="1">
    <location>
        <begin position="57"/>
        <end position="116"/>
    </location>
</feature>
<dbReference type="Proteomes" id="UP001383192">
    <property type="component" value="Unassembled WGS sequence"/>
</dbReference>
<dbReference type="AlphaFoldDB" id="A0AAW0B4R2"/>